<dbReference type="PANTHER" id="PTHR46910:SF5">
    <property type="entry name" value="ZN(II)2CYS6 TRANSCRIPTION FACTOR (EUROFUNG)"/>
    <property type="match status" value="1"/>
</dbReference>
<dbReference type="InterPro" id="IPR050987">
    <property type="entry name" value="AtrR-like"/>
</dbReference>
<evidence type="ECO:0000259" key="2">
    <source>
        <dbReference type="SMART" id="SM00906"/>
    </source>
</evidence>
<keyword evidence="1" id="KW-0539">Nucleus</keyword>
<dbReference type="InterPro" id="IPR007219">
    <property type="entry name" value="XnlR_reg_dom"/>
</dbReference>
<sequence length="637" mass="70647">MESRGNVDTGLSSRPAIARRSCDQCRARKSFSLLELSVCSGRLHPQHSRIETHGFQAKGIDIAAIVSSERKIDEIASDIRGIKSLLQTRHVPRKSQQPADDVTPPSIQDELRESQVQRYIAPPSISVPRWDHSAHIIDFVKAVVEGKSSSRIDPDPSQVISSLNNLVNALEGNNTASGLFSSGNTVVKHQTDPPMPSMESVVEILRWAKAHANYTRLTWICQILPLDKFEKICRKVYFAVDDYTDVDFIIANGFLSYVFAEHVVIFGTESSRSNSSMEVVAALTLGSLYSIEDSKALSAWTFISAALSHCQTLGYHRLGATRGSEGALRDAQQRLFWTVYSFENGLSLRLGRSSGIQDADIMLSIDPAEPRSVKVARIQKRVYNQLYSTAGQSLSSEQRRRSVQVLSKELRELIEEGRADISEAVGQLGDPEADTMKIVYLHCDLVCETSLLVLILRAMPPGQGSDVSEECVVAARDTLDMHQHCMELVRGCRDPLLVTRYITWAILHTPFVPFSILFTRAVQLSDNDDLARLDAFASSLKPQVINTESPTHPFRLYELLCQAARLYAISNPPSGSNTVATFDNSSVSTGFEHGDIARGLETDLGTFEGYDYSLADLGDWYHSNQQLMSLLDEDVIF</sequence>
<keyword evidence="4" id="KW-1185">Reference proteome</keyword>
<dbReference type="Proteomes" id="UP001498421">
    <property type="component" value="Unassembled WGS sequence"/>
</dbReference>
<evidence type="ECO:0000256" key="1">
    <source>
        <dbReference type="ARBA" id="ARBA00023242"/>
    </source>
</evidence>
<dbReference type="SMART" id="SM00906">
    <property type="entry name" value="Fungal_trans"/>
    <property type="match status" value="1"/>
</dbReference>
<proteinExistence type="predicted"/>
<protein>
    <recommendedName>
        <fullName evidence="2">Xylanolytic transcriptional activator regulatory domain-containing protein</fullName>
    </recommendedName>
</protein>
<evidence type="ECO:0000313" key="3">
    <source>
        <dbReference type="EMBL" id="KAK7432250.1"/>
    </source>
</evidence>
<organism evidence="3 4">
    <name type="scientific">Neonectria magnoliae</name>
    <dbReference type="NCBI Taxonomy" id="2732573"/>
    <lineage>
        <taxon>Eukaryota</taxon>
        <taxon>Fungi</taxon>
        <taxon>Dikarya</taxon>
        <taxon>Ascomycota</taxon>
        <taxon>Pezizomycotina</taxon>
        <taxon>Sordariomycetes</taxon>
        <taxon>Hypocreomycetidae</taxon>
        <taxon>Hypocreales</taxon>
        <taxon>Nectriaceae</taxon>
        <taxon>Neonectria</taxon>
    </lineage>
</organism>
<accession>A0ABR1IGB0</accession>
<dbReference type="CDD" id="cd12148">
    <property type="entry name" value="fungal_TF_MHR"/>
    <property type="match status" value="1"/>
</dbReference>
<comment type="caution">
    <text evidence="3">The sequence shown here is derived from an EMBL/GenBank/DDBJ whole genome shotgun (WGS) entry which is preliminary data.</text>
</comment>
<gene>
    <name evidence="3" type="ORF">QQZ08_001195</name>
</gene>
<reference evidence="3 4" key="1">
    <citation type="journal article" date="2025" name="Microbiol. Resour. Announc.">
        <title>Draft genome sequences for Neonectria magnoliae and Neonectria punicea, canker pathogens of Liriodendron tulipifera and Acer saccharum in West Virginia.</title>
        <authorList>
            <person name="Petronek H.M."/>
            <person name="Kasson M.T."/>
            <person name="Metheny A.M."/>
            <person name="Stauder C.M."/>
            <person name="Lovett B."/>
            <person name="Lynch S.C."/>
            <person name="Garnas J.R."/>
            <person name="Kasson L.R."/>
            <person name="Stajich J.E."/>
        </authorList>
    </citation>
    <scope>NUCLEOTIDE SEQUENCE [LARGE SCALE GENOMIC DNA]</scope>
    <source>
        <strain evidence="3 4">NRRL 64651</strain>
    </source>
</reference>
<dbReference type="Pfam" id="PF04082">
    <property type="entry name" value="Fungal_trans"/>
    <property type="match status" value="1"/>
</dbReference>
<name>A0ABR1IGB0_9HYPO</name>
<feature type="domain" description="Xylanolytic transcriptional activator regulatory" evidence="2">
    <location>
        <begin position="299"/>
        <end position="372"/>
    </location>
</feature>
<dbReference type="EMBL" id="JAZAVK010000006">
    <property type="protein sequence ID" value="KAK7432250.1"/>
    <property type="molecule type" value="Genomic_DNA"/>
</dbReference>
<evidence type="ECO:0000313" key="4">
    <source>
        <dbReference type="Proteomes" id="UP001498421"/>
    </source>
</evidence>
<dbReference type="PANTHER" id="PTHR46910">
    <property type="entry name" value="TRANSCRIPTION FACTOR PDR1"/>
    <property type="match status" value="1"/>
</dbReference>